<keyword evidence="2" id="KW-1185">Reference proteome</keyword>
<reference evidence="2" key="1">
    <citation type="submission" date="2024-04" db="EMBL/GenBank/DDBJ databases">
        <authorList>
            <person name="Shaw F."/>
            <person name="Minotto A."/>
        </authorList>
    </citation>
    <scope>NUCLEOTIDE SEQUENCE [LARGE SCALE GENOMIC DNA]</scope>
</reference>
<dbReference type="EMBL" id="OZ037945">
    <property type="protein sequence ID" value="CAL1700626.1"/>
    <property type="molecule type" value="Genomic_DNA"/>
</dbReference>
<proteinExistence type="predicted"/>
<sequence length="286" mass="32839">MSRISKSSHSRLSISSRLRSATRLLTCTLLFPTTVHCSEEKVISILTSQKSSPDLDKDEGSMHSSSAFTYPPPAYSLSTPVEADPSKLFPHIDEETMTAILNHDFPAAELYKLDTRRIQESSWHIVDLNDSLVSFRSVPSAREIYQNLDALMIPLNTYFSILSVHALSNGQPITVPHYFFKYSSHLIKIAAQYEWSAVLLYHFAFFARRCNEMLHGDYSGWAKIDVDLMEEILVQHRKVRPVLERFEHYQMKDSTLLSRFQGKCRTSFHLVILNAMEFRLIVMVLC</sequence>
<protein>
    <submittedName>
        <fullName evidence="1">Uncharacterized protein</fullName>
    </submittedName>
</protein>
<gene>
    <name evidence="1" type="ORF">GFSPODELE1_LOCUS3225</name>
</gene>
<evidence type="ECO:0000313" key="2">
    <source>
        <dbReference type="Proteomes" id="UP001497453"/>
    </source>
</evidence>
<name>A0ABP1CY89_9APHY</name>
<dbReference type="Proteomes" id="UP001497453">
    <property type="component" value="Chromosome 2"/>
</dbReference>
<organism evidence="1 2">
    <name type="scientific">Somion occarium</name>
    <dbReference type="NCBI Taxonomy" id="3059160"/>
    <lineage>
        <taxon>Eukaryota</taxon>
        <taxon>Fungi</taxon>
        <taxon>Dikarya</taxon>
        <taxon>Basidiomycota</taxon>
        <taxon>Agaricomycotina</taxon>
        <taxon>Agaricomycetes</taxon>
        <taxon>Polyporales</taxon>
        <taxon>Cerrenaceae</taxon>
        <taxon>Somion</taxon>
    </lineage>
</organism>
<accession>A0ABP1CY89</accession>
<evidence type="ECO:0000313" key="1">
    <source>
        <dbReference type="EMBL" id="CAL1700626.1"/>
    </source>
</evidence>